<evidence type="ECO:0000259" key="1">
    <source>
        <dbReference type="Pfam" id="PF13577"/>
    </source>
</evidence>
<evidence type="ECO:0000313" key="3">
    <source>
        <dbReference type="Proteomes" id="UP000240978"/>
    </source>
</evidence>
<keyword evidence="3" id="KW-1185">Reference proteome</keyword>
<dbReference type="OrthoDB" id="2084678at2"/>
<dbReference type="Proteomes" id="UP000240978">
    <property type="component" value="Unassembled WGS sequence"/>
</dbReference>
<organism evidence="2 3">
    <name type="scientific">Chitinophaga ginsengisoli</name>
    <dbReference type="NCBI Taxonomy" id="363837"/>
    <lineage>
        <taxon>Bacteria</taxon>
        <taxon>Pseudomonadati</taxon>
        <taxon>Bacteroidota</taxon>
        <taxon>Chitinophagia</taxon>
        <taxon>Chitinophagales</taxon>
        <taxon>Chitinophagaceae</taxon>
        <taxon>Chitinophaga</taxon>
    </lineage>
</organism>
<dbReference type="InterPro" id="IPR037401">
    <property type="entry name" value="SnoaL-like"/>
</dbReference>
<sequence length="145" mass="16357">MDIKELADRASLKELVDAVSILADKKDVHSEVLLFSENAISETFVGGVSVLKLKGRKEMAEAFGNFLKDFETVYHLNGQQTVSINGDNANGTSYCQITLIGNENGRKIKTTIGAIYQDDYVRENNRWLIAKRIGNFEWQEKREVN</sequence>
<proteinExistence type="predicted"/>
<evidence type="ECO:0000313" key="2">
    <source>
        <dbReference type="EMBL" id="PSL23011.1"/>
    </source>
</evidence>
<feature type="domain" description="SnoaL-like" evidence="1">
    <location>
        <begin position="5"/>
        <end position="132"/>
    </location>
</feature>
<dbReference type="EMBL" id="PYGK01000019">
    <property type="protein sequence ID" value="PSL23011.1"/>
    <property type="molecule type" value="Genomic_DNA"/>
</dbReference>
<dbReference type="Pfam" id="PF13577">
    <property type="entry name" value="SnoaL_4"/>
    <property type="match status" value="1"/>
</dbReference>
<dbReference type="InterPro" id="IPR032710">
    <property type="entry name" value="NTF2-like_dom_sf"/>
</dbReference>
<dbReference type="Gene3D" id="3.10.450.50">
    <property type="match status" value="1"/>
</dbReference>
<reference evidence="2 3" key="1">
    <citation type="submission" date="2018-03" db="EMBL/GenBank/DDBJ databases">
        <title>Genomic Encyclopedia of Archaeal and Bacterial Type Strains, Phase II (KMG-II): from individual species to whole genera.</title>
        <authorList>
            <person name="Goeker M."/>
        </authorList>
    </citation>
    <scope>NUCLEOTIDE SEQUENCE [LARGE SCALE GENOMIC DNA]</scope>
    <source>
        <strain evidence="2 3">DSM 18107</strain>
    </source>
</reference>
<protein>
    <submittedName>
        <fullName evidence="2">SnoaL-like protein</fullName>
    </submittedName>
</protein>
<dbReference type="RefSeq" id="WP_106605575.1">
    <property type="nucleotide sequence ID" value="NZ_PYGK01000019.1"/>
</dbReference>
<accession>A0A2P8FMR2</accession>
<name>A0A2P8FMR2_9BACT</name>
<gene>
    <name evidence="2" type="ORF">CLV42_11931</name>
</gene>
<comment type="caution">
    <text evidence="2">The sequence shown here is derived from an EMBL/GenBank/DDBJ whole genome shotgun (WGS) entry which is preliminary data.</text>
</comment>
<dbReference type="AlphaFoldDB" id="A0A2P8FMR2"/>
<dbReference type="SUPFAM" id="SSF54427">
    <property type="entry name" value="NTF2-like"/>
    <property type="match status" value="1"/>
</dbReference>